<keyword evidence="5" id="KW-0540">Nuclease</keyword>
<dbReference type="CDD" id="cd00303">
    <property type="entry name" value="retropepsin_like"/>
    <property type="match status" value="1"/>
</dbReference>
<comment type="caution">
    <text evidence="13">The sequence shown here is derived from an EMBL/GenBank/DDBJ whole genome shotgun (WGS) entry which is preliminary data.</text>
</comment>
<dbReference type="SUPFAM" id="SSF57756">
    <property type="entry name" value="Retrovirus zinc finger-like domains"/>
    <property type="match status" value="1"/>
</dbReference>
<evidence type="ECO:0000256" key="5">
    <source>
        <dbReference type="ARBA" id="ARBA00022722"/>
    </source>
</evidence>
<keyword evidence="4" id="KW-0548">Nucleotidyltransferase</keyword>
<keyword evidence="8" id="KW-0694">RNA-binding</keyword>
<evidence type="ECO:0000256" key="8">
    <source>
        <dbReference type="ARBA" id="ARBA00022884"/>
    </source>
</evidence>
<dbReference type="GO" id="GO:0015074">
    <property type="term" value="P:DNA integration"/>
    <property type="evidence" value="ECO:0007669"/>
    <property type="project" value="InterPro"/>
</dbReference>
<dbReference type="PROSITE" id="PS50994">
    <property type="entry name" value="INTEGRASE"/>
    <property type="match status" value="1"/>
</dbReference>
<dbReference type="Gene3D" id="3.10.10.10">
    <property type="entry name" value="HIV Type 1 Reverse Transcriptase, subunit A, domain 1"/>
    <property type="match status" value="1"/>
</dbReference>
<sequence length="1563" mass="172944">MSHDHRSTTPGWGSDAWGNTSSGYSSGFDNGSSQPSGDQQYQQQFQQQFQQPPTPSPDAVIHQLFTEVRSEAAATRQFYEAQQNAVLQTLSNMTNVLNTMLNTLKSGFAAAAVNAPPPAPAAGPSPAATAPPVIPTPTTAAPAPVPVAPRPLKGREPRLFTGSTKDVEAFIDEVETNIRLQRMTDDLDKTGYFSTYLNDGNPKSWYYSVKATDMSLLSDYPRFVASFGSQFSDSNYAATALRLIKALRQTGSCANYAARFRELLAHVDFSEQTKLDQFHDGLKSSVRDKIVGVRPKPTTFEAFVTLAIEIDNDLHENEIATRERAGGSRSTANSSRPNHRPAASSPPASSSTSDPTPMEVDSLKFRGPLTQDEKDRRRRNNLCLYCGGPGHDSGTCPNKSAKAKKRCCATGWSRSGGKSLTESPSPALGLSGSDARARPDLAVKPTFIRATNGHFIPQNYVVPRFVFASFSHLNSPDHFFISVSLSFPGRAPIRTFALVDCGATASCISERFSQRHSLPRTPKDVPVPITAVDDRPIAGGLVTHDVVARLSVESHSEVIRLGVVSVGYPVILGLDWLRRHNPKIDWTSMDLSLSCCNSDPIRVGARGFGLPRPSPGSSALNSVSSTSVGLGFGLRGELFPFFRSTSLAPPNSAPVPSSTHVPTIHSHDERLADDSSLRLSADSAPTPLMCTSSSGSFLSALTGLNGFGRSVLDRTHPVPAPTPRIRVLNPSRFRKLNKNLDISLIRFHPVGSPAYTLASMGSTSSTHDSDLGPDNPDEPHDSSALCALPPKYMPWASTVFSDIEVNTLPPHRPYNISIDLEDGKSPPFGPMYRLSQDERDALAKYLDENLRKGFIRRSTSSAAAPILFARKKSGDLRLCVDYRGLNSITKKNRYPLPLIDDLLDRTQGCKVFSVIDLKNAFNLVRVKEGDEWKTAFRTPLGLFETLVMPFGLSNAPSTFQAFIMDTLRDYLDVFCVVYLDDILIFSRSQEEHDGHVKKVLNRLQSARLFANPEKCEFDRSEVTYLGYVIGADGIKMDPKKLDTVRNWPEPRSVKDIQSFLGFTNFYRRFVDHYSFVTLPLTSLCKKDVIFQFSASARAAFDKLKAALLSQPVVRHFDPTRPSTLATDASDFALAGVLMQPDDEGHLHPVAFYSRKFTPAEINYEVYDKELLAVVESFRDMRAWLIGTSHPVSVISDHKNLEYFMSTRVLNRRQVRWSMFLSEFDFKLSWGPGVKNVADAPSRRPDFVPQKGDETSEAQFKTLLRPYHTELLFPDRTLVPSTPSSPPLSATLSALTTLSIDSSELLKRFQDAWEVDQEWREALAKGDSDFVAERGMMSCTHIMTQLLQDILAALVLSKMFSGITRGWAVQHRPYGPLQPLDIPTCPWLSISMDFIVKLPDSHGYDSIFVVCDWLTRAAHFIPCKESINAPELAWLFLDRIFRYHGLPESIISDRGAVFISQFWSELTRLLQVDVRTSTAYHPQTDGLTEHTNQTLETYLRAYVSYQQDDWVDYLPLAEFAFNNSVNSSTQQSPFFANTGFHPTFEPRISEAAPAVVPAAADLAT</sequence>
<evidence type="ECO:0000256" key="6">
    <source>
        <dbReference type="ARBA" id="ARBA00022759"/>
    </source>
</evidence>
<protein>
    <recommendedName>
        <fullName evidence="1">RNA-directed DNA polymerase</fullName>
        <ecNumber evidence="1">2.7.7.49</ecNumber>
    </recommendedName>
</protein>
<keyword evidence="7" id="KW-0378">Hydrolase</keyword>
<dbReference type="GO" id="GO:0006397">
    <property type="term" value="P:mRNA processing"/>
    <property type="evidence" value="ECO:0007669"/>
    <property type="project" value="UniProtKB-KW"/>
</dbReference>
<dbReference type="OrthoDB" id="3341476at2759"/>
<keyword evidence="14" id="KW-1185">Reference proteome</keyword>
<feature type="compositionally biased region" description="Low complexity" evidence="10">
    <location>
        <begin position="334"/>
        <end position="357"/>
    </location>
</feature>
<dbReference type="GO" id="GO:0003964">
    <property type="term" value="F:RNA-directed DNA polymerase activity"/>
    <property type="evidence" value="ECO:0007669"/>
    <property type="project" value="UniProtKB-KW"/>
</dbReference>
<evidence type="ECO:0000256" key="7">
    <source>
        <dbReference type="ARBA" id="ARBA00022801"/>
    </source>
</evidence>
<evidence type="ECO:0000256" key="4">
    <source>
        <dbReference type="ARBA" id="ARBA00022695"/>
    </source>
</evidence>
<dbReference type="Gene3D" id="3.30.420.10">
    <property type="entry name" value="Ribonuclease H-like superfamily/Ribonuclease H"/>
    <property type="match status" value="1"/>
</dbReference>
<evidence type="ECO:0000259" key="11">
    <source>
        <dbReference type="PROSITE" id="PS50878"/>
    </source>
</evidence>
<organism evidence="13 14">
    <name type="scientific">Mycena sanguinolenta</name>
    <dbReference type="NCBI Taxonomy" id="230812"/>
    <lineage>
        <taxon>Eukaryota</taxon>
        <taxon>Fungi</taxon>
        <taxon>Dikarya</taxon>
        <taxon>Basidiomycota</taxon>
        <taxon>Agaricomycotina</taxon>
        <taxon>Agaricomycetes</taxon>
        <taxon>Agaricomycetidae</taxon>
        <taxon>Agaricales</taxon>
        <taxon>Marasmiineae</taxon>
        <taxon>Mycenaceae</taxon>
        <taxon>Mycena</taxon>
    </lineage>
</organism>
<dbReference type="InterPro" id="IPR021109">
    <property type="entry name" value="Peptidase_aspartic_dom_sf"/>
</dbReference>
<dbReference type="InterPro" id="IPR043128">
    <property type="entry name" value="Rev_trsase/Diguanyl_cyclase"/>
</dbReference>
<evidence type="ECO:0000313" key="13">
    <source>
        <dbReference type="EMBL" id="KAF7336488.1"/>
    </source>
</evidence>
<dbReference type="InterPro" id="IPR050951">
    <property type="entry name" value="Retrovirus_Pol_polyprotein"/>
</dbReference>
<evidence type="ECO:0000256" key="2">
    <source>
        <dbReference type="ARBA" id="ARBA00022664"/>
    </source>
</evidence>
<dbReference type="Pfam" id="PF00078">
    <property type="entry name" value="RVT_1"/>
    <property type="match status" value="1"/>
</dbReference>
<feature type="domain" description="Reverse transcriptase" evidence="11">
    <location>
        <begin position="850"/>
        <end position="1029"/>
    </location>
</feature>
<reference evidence="13" key="1">
    <citation type="submission" date="2020-05" db="EMBL/GenBank/DDBJ databases">
        <title>Mycena genomes resolve the evolution of fungal bioluminescence.</title>
        <authorList>
            <person name="Tsai I.J."/>
        </authorList>
    </citation>
    <scope>NUCLEOTIDE SEQUENCE</scope>
    <source>
        <strain evidence="13">160909Yilan</strain>
    </source>
</reference>
<dbReference type="InterPro" id="IPR036875">
    <property type="entry name" value="Znf_CCHC_sf"/>
</dbReference>
<dbReference type="Proteomes" id="UP000623467">
    <property type="component" value="Unassembled WGS sequence"/>
</dbReference>
<feature type="compositionally biased region" description="Polar residues" evidence="10">
    <location>
        <begin position="413"/>
        <end position="424"/>
    </location>
</feature>
<evidence type="ECO:0000256" key="10">
    <source>
        <dbReference type="SAM" id="MobiDB-lite"/>
    </source>
</evidence>
<name>A0A8H6X8P2_9AGAR</name>
<dbReference type="FunFam" id="3.30.70.270:FF:000020">
    <property type="entry name" value="Transposon Tf2-6 polyprotein-like Protein"/>
    <property type="match status" value="1"/>
</dbReference>
<dbReference type="SUPFAM" id="SSF53098">
    <property type="entry name" value="Ribonuclease H-like"/>
    <property type="match status" value="1"/>
</dbReference>
<dbReference type="CDD" id="cd01647">
    <property type="entry name" value="RT_LTR"/>
    <property type="match status" value="1"/>
</dbReference>
<evidence type="ECO:0000256" key="9">
    <source>
        <dbReference type="ARBA" id="ARBA00022918"/>
    </source>
</evidence>
<proteinExistence type="predicted"/>
<dbReference type="GO" id="GO:0008270">
    <property type="term" value="F:zinc ion binding"/>
    <property type="evidence" value="ECO:0007669"/>
    <property type="project" value="InterPro"/>
</dbReference>
<dbReference type="FunFam" id="3.30.420.10:FF:000032">
    <property type="entry name" value="Retrovirus-related Pol polyprotein from transposon 297-like Protein"/>
    <property type="match status" value="1"/>
</dbReference>
<dbReference type="GO" id="GO:0003723">
    <property type="term" value="F:RNA binding"/>
    <property type="evidence" value="ECO:0007669"/>
    <property type="project" value="UniProtKB-KW"/>
</dbReference>
<feature type="domain" description="Integrase catalytic" evidence="12">
    <location>
        <begin position="1381"/>
        <end position="1540"/>
    </location>
</feature>
<dbReference type="Gene3D" id="3.30.70.270">
    <property type="match status" value="2"/>
</dbReference>
<dbReference type="InterPro" id="IPR000477">
    <property type="entry name" value="RT_dom"/>
</dbReference>
<dbReference type="EMBL" id="JACAZH010000037">
    <property type="protein sequence ID" value="KAF7336488.1"/>
    <property type="molecule type" value="Genomic_DNA"/>
</dbReference>
<dbReference type="InterPro" id="IPR036397">
    <property type="entry name" value="RNaseH_sf"/>
</dbReference>
<dbReference type="GO" id="GO:0004519">
    <property type="term" value="F:endonuclease activity"/>
    <property type="evidence" value="ECO:0007669"/>
    <property type="project" value="UniProtKB-KW"/>
</dbReference>
<dbReference type="Pfam" id="PF17917">
    <property type="entry name" value="RT_RNaseH"/>
    <property type="match status" value="1"/>
</dbReference>
<keyword evidence="6" id="KW-0255">Endonuclease</keyword>
<feature type="region of interest" description="Disordered" evidence="10">
    <location>
        <begin position="321"/>
        <end position="374"/>
    </location>
</feature>
<accession>A0A8H6X8P2</accession>
<feature type="region of interest" description="Disordered" evidence="10">
    <location>
        <begin position="758"/>
        <end position="781"/>
    </location>
</feature>
<feature type="region of interest" description="Disordered" evidence="10">
    <location>
        <begin position="1"/>
        <end position="58"/>
    </location>
</feature>
<dbReference type="Gene3D" id="2.40.70.10">
    <property type="entry name" value="Acid Proteases"/>
    <property type="match status" value="1"/>
</dbReference>
<dbReference type="PROSITE" id="PS50878">
    <property type="entry name" value="RT_POL"/>
    <property type="match status" value="1"/>
</dbReference>
<dbReference type="GO" id="GO:0016787">
    <property type="term" value="F:hydrolase activity"/>
    <property type="evidence" value="ECO:0007669"/>
    <property type="project" value="UniProtKB-KW"/>
</dbReference>
<gene>
    <name evidence="13" type="ORF">MSAN_02303500</name>
</gene>
<dbReference type="CDD" id="cd09274">
    <property type="entry name" value="RNase_HI_RT_Ty3"/>
    <property type="match status" value="1"/>
</dbReference>
<dbReference type="EC" id="2.7.7.49" evidence="1"/>
<dbReference type="InterPro" id="IPR041373">
    <property type="entry name" value="RT_RNaseH"/>
</dbReference>
<evidence type="ECO:0000259" key="12">
    <source>
        <dbReference type="PROSITE" id="PS50994"/>
    </source>
</evidence>
<dbReference type="SUPFAM" id="SSF56672">
    <property type="entry name" value="DNA/RNA polymerases"/>
    <property type="match status" value="1"/>
</dbReference>
<feature type="compositionally biased region" description="Low complexity" evidence="10">
    <location>
        <begin position="31"/>
        <end position="51"/>
    </location>
</feature>
<dbReference type="PANTHER" id="PTHR37984">
    <property type="entry name" value="PROTEIN CBG26694"/>
    <property type="match status" value="1"/>
</dbReference>
<feature type="region of interest" description="Disordered" evidence="10">
    <location>
        <begin position="413"/>
        <end position="433"/>
    </location>
</feature>
<dbReference type="PANTHER" id="PTHR37984:SF5">
    <property type="entry name" value="PROTEIN NYNRIN-LIKE"/>
    <property type="match status" value="1"/>
</dbReference>
<keyword evidence="3" id="KW-0808">Transferase</keyword>
<dbReference type="Pfam" id="PF03732">
    <property type="entry name" value="Retrotrans_gag"/>
    <property type="match status" value="1"/>
</dbReference>
<feature type="compositionally biased region" description="Polar residues" evidence="10">
    <location>
        <begin position="17"/>
        <end position="30"/>
    </location>
</feature>
<evidence type="ECO:0000256" key="3">
    <source>
        <dbReference type="ARBA" id="ARBA00022679"/>
    </source>
</evidence>
<dbReference type="Pfam" id="PF08284">
    <property type="entry name" value="RVP_2"/>
    <property type="match status" value="1"/>
</dbReference>
<dbReference type="GO" id="GO:0005634">
    <property type="term" value="C:nucleus"/>
    <property type="evidence" value="ECO:0007669"/>
    <property type="project" value="UniProtKB-ARBA"/>
</dbReference>
<evidence type="ECO:0000313" key="14">
    <source>
        <dbReference type="Proteomes" id="UP000623467"/>
    </source>
</evidence>
<keyword evidence="2" id="KW-0507">mRNA processing</keyword>
<dbReference type="InterPro" id="IPR001584">
    <property type="entry name" value="Integrase_cat-core"/>
</dbReference>
<dbReference type="InterPro" id="IPR005162">
    <property type="entry name" value="Retrotrans_gag_dom"/>
</dbReference>
<dbReference type="InterPro" id="IPR043502">
    <property type="entry name" value="DNA/RNA_pol_sf"/>
</dbReference>
<dbReference type="SUPFAM" id="SSF50630">
    <property type="entry name" value="Acid proteases"/>
    <property type="match status" value="1"/>
</dbReference>
<dbReference type="InterPro" id="IPR012337">
    <property type="entry name" value="RNaseH-like_sf"/>
</dbReference>
<keyword evidence="9" id="KW-0695">RNA-directed DNA polymerase</keyword>
<feature type="region of interest" description="Disordered" evidence="10">
    <location>
        <begin position="140"/>
        <end position="159"/>
    </location>
</feature>
<evidence type="ECO:0000256" key="1">
    <source>
        <dbReference type="ARBA" id="ARBA00012493"/>
    </source>
</evidence>